<dbReference type="KEGG" id="msu:MS0170"/>
<name>Q65W83_MANSM</name>
<sequence>MRYSLFLHIMKYKYDKNAKKLTALCIRDIFVL</sequence>
<dbReference type="Proteomes" id="UP000000607">
    <property type="component" value="Chromosome"/>
</dbReference>
<evidence type="ECO:0000313" key="1">
    <source>
        <dbReference type="EMBL" id="AAU36777.1"/>
    </source>
</evidence>
<evidence type="ECO:0000313" key="2">
    <source>
        <dbReference type="Proteomes" id="UP000000607"/>
    </source>
</evidence>
<dbReference type="EMBL" id="AE016827">
    <property type="protein sequence ID" value="AAU36777.1"/>
    <property type="molecule type" value="Genomic_DNA"/>
</dbReference>
<keyword evidence="2" id="KW-1185">Reference proteome</keyword>
<dbReference type="STRING" id="221988.MS0170"/>
<organism evidence="1 2">
    <name type="scientific">Mannheimia succiniciproducens (strain KCTC 0769BP / MBEL55E)</name>
    <dbReference type="NCBI Taxonomy" id="221988"/>
    <lineage>
        <taxon>Bacteria</taxon>
        <taxon>Pseudomonadati</taxon>
        <taxon>Pseudomonadota</taxon>
        <taxon>Gammaproteobacteria</taxon>
        <taxon>Pasteurellales</taxon>
        <taxon>Pasteurellaceae</taxon>
        <taxon>Basfia</taxon>
    </lineage>
</organism>
<proteinExistence type="predicted"/>
<accession>Q65W83</accession>
<protein>
    <submittedName>
        <fullName evidence="1">Uncharacterized protein</fullName>
    </submittedName>
</protein>
<dbReference type="HOGENOM" id="CLU_3390157_0_0_6"/>
<dbReference type="AlphaFoldDB" id="Q65W83"/>
<reference evidence="1 2" key="1">
    <citation type="journal article" date="2004" name="Nat. Biotechnol.">
        <title>The genome sequence of the capnophilic rumen bacterium Mannheimia succiniciproducens.</title>
        <authorList>
            <person name="Hong S.H."/>
            <person name="Kim J.S."/>
            <person name="Lee S.Y."/>
            <person name="In Y.H."/>
            <person name="Choi S.S."/>
            <person name="Rih J.-K."/>
            <person name="Kim C.H."/>
            <person name="Jeong H."/>
            <person name="Hur C.G."/>
            <person name="Kim J.J."/>
        </authorList>
    </citation>
    <scope>NUCLEOTIDE SEQUENCE [LARGE SCALE GENOMIC DNA]</scope>
    <source>
        <strain evidence="2">KCTC 0769BP / MBEL55E</strain>
    </source>
</reference>
<gene>
    <name evidence="1" type="ordered locus">MS0170</name>
</gene>